<dbReference type="Gene3D" id="1.10.287.950">
    <property type="entry name" value="Methyl-accepting chemotaxis protein"/>
    <property type="match status" value="1"/>
</dbReference>
<dbReference type="SMART" id="SM00304">
    <property type="entry name" value="HAMP"/>
    <property type="match status" value="2"/>
</dbReference>
<evidence type="ECO:0000256" key="1">
    <source>
        <dbReference type="ARBA" id="ARBA00022500"/>
    </source>
</evidence>
<dbReference type="InterPro" id="IPR004090">
    <property type="entry name" value="Chemotax_Me-accpt_rcpt"/>
</dbReference>
<comment type="similarity">
    <text evidence="2">Belongs to the methyl-accepting chemotaxis (MCP) protein family.</text>
</comment>
<keyword evidence="3" id="KW-0807">Transducer</keyword>
<dbReference type="Pfam" id="PF00672">
    <property type="entry name" value="HAMP"/>
    <property type="match status" value="1"/>
</dbReference>
<proteinExistence type="inferred from homology"/>
<feature type="transmembrane region" description="Helical" evidence="4">
    <location>
        <begin position="181"/>
        <end position="202"/>
    </location>
</feature>
<name>A0ABW4M3G1_9HYPH</name>
<evidence type="ECO:0000256" key="2">
    <source>
        <dbReference type="ARBA" id="ARBA00029447"/>
    </source>
</evidence>
<dbReference type="PANTHER" id="PTHR43531:SF11">
    <property type="entry name" value="METHYL-ACCEPTING CHEMOTAXIS PROTEIN 3"/>
    <property type="match status" value="1"/>
</dbReference>
<keyword evidence="1" id="KW-0145">Chemotaxis</keyword>
<dbReference type="InterPro" id="IPR004089">
    <property type="entry name" value="MCPsignal_dom"/>
</dbReference>
<evidence type="ECO:0000256" key="3">
    <source>
        <dbReference type="PROSITE-ProRule" id="PRU00284"/>
    </source>
</evidence>
<organism evidence="7 8">
    <name type="scientific">Rhizobium helianthi</name>
    <dbReference type="NCBI Taxonomy" id="1132695"/>
    <lineage>
        <taxon>Bacteria</taxon>
        <taxon>Pseudomonadati</taxon>
        <taxon>Pseudomonadota</taxon>
        <taxon>Alphaproteobacteria</taxon>
        <taxon>Hyphomicrobiales</taxon>
        <taxon>Rhizobiaceae</taxon>
        <taxon>Rhizobium/Agrobacterium group</taxon>
        <taxon>Rhizobium</taxon>
    </lineage>
</organism>
<reference evidence="8" key="1">
    <citation type="journal article" date="2019" name="Int. J. Syst. Evol. Microbiol.">
        <title>The Global Catalogue of Microorganisms (GCM) 10K type strain sequencing project: providing services to taxonomists for standard genome sequencing and annotation.</title>
        <authorList>
            <consortium name="The Broad Institute Genomics Platform"/>
            <consortium name="The Broad Institute Genome Sequencing Center for Infectious Disease"/>
            <person name="Wu L."/>
            <person name="Ma J."/>
        </authorList>
    </citation>
    <scope>NUCLEOTIDE SEQUENCE [LARGE SCALE GENOMIC DNA]</scope>
    <source>
        <strain evidence="8">CG52</strain>
    </source>
</reference>
<feature type="domain" description="HAMP" evidence="6">
    <location>
        <begin position="202"/>
        <end position="255"/>
    </location>
</feature>
<dbReference type="SUPFAM" id="SSF58104">
    <property type="entry name" value="Methyl-accepting chemotaxis protein (MCP) signaling domain"/>
    <property type="match status" value="1"/>
</dbReference>
<evidence type="ECO:0000256" key="4">
    <source>
        <dbReference type="SAM" id="Phobius"/>
    </source>
</evidence>
<evidence type="ECO:0000259" key="5">
    <source>
        <dbReference type="PROSITE" id="PS50111"/>
    </source>
</evidence>
<keyword evidence="4" id="KW-0812">Transmembrane</keyword>
<feature type="domain" description="Methyl-accepting transducer" evidence="5">
    <location>
        <begin position="340"/>
        <end position="569"/>
    </location>
</feature>
<dbReference type="Proteomes" id="UP001597322">
    <property type="component" value="Unassembled WGS sequence"/>
</dbReference>
<sequence>MFALSLVAISILALAFSSLSGISKITGNMNVIAHELNKKQMAAANVKTEFVFFRLMAARVAAATLHGPKAIEVAVAAQDAQQQKLQQTVASLQKLMTSDLERRRAQDFANAISAYGDIVSKVNKLRISGQNDLAEAVVAKEVPGISEAAAKSVDDIQDYLGKTIEDAVVNADDVASNANTIMIVVSVISITLAVLSMAYTVFGVANPIGELSSAVRVLAGGSLEKQVPFTDRRDELGQMAIALEVLRKSGLENIRLQADAAAARQAQEAQSVDMARRTSEEAQKLRFATQTLGDGLRRLAAGDVSFSLSEPFAPEYEELRTDFNETVRQLGDTISSVLSVVHSIESGTAEIAGGANDLSKRTEQQAASLEETAAALDEITQNVSMAAKRTDEARQVASRANANAESSVRVVADAEEAMRRIEESSQQISNIIGVIDEIAFQTNLLALNAGVEAARAGEAGKGFAVVAQEVRELAQRSANAAKEIKGLILNSSNEVENGVKLVRDTGSALKEIGSQVVQVNQLMETITTSSREQSAGLAEVNTAVNHMDQTTQQNAAMVEQSTAASSALANEAGRLRELVGRFRLPQDAGRGGQGAVRRAA</sequence>
<dbReference type="SUPFAM" id="SSF158472">
    <property type="entry name" value="HAMP domain-like"/>
    <property type="match status" value="1"/>
</dbReference>
<dbReference type="SMART" id="SM00283">
    <property type="entry name" value="MA"/>
    <property type="match status" value="1"/>
</dbReference>
<keyword evidence="8" id="KW-1185">Reference proteome</keyword>
<gene>
    <name evidence="7" type="ORF">ACFSE1_10065</name>
</gene>
<dbReference type="InterPro" id="IPR051310">
    <property type="entry name" value="MCP_chemotaxis"/>
</dbReference>
<keyword evidence="4" id="KW-1133">Transmembrane helix</keyword>
<comment type="caution">
    <text evidence="7">The sequence shown here is derived from an EMBL/GenBank/DDBJ whole genome shotgun (WGS) entry which is preliminary data.</text>
</comment>
<dbReference type="InterPro" id="IPR003660">
    <property type="entry name" value="HAMP_dom"/>
</dbReference>
<dbReference type="CDD" id="cd06225">
    <property type="entry name" value="HAMP"/>
    <property type="match status" value="1"/>
</dbReference>
<dbReference type="PANTHER" id="PTHR43531">
    <property type="entry name" value="PROTEIN ICFG"/>
    <property type="match status" value="1"/>
</dbReference>
<dbReference type="Gene3D" id="1.10.8.500">
    <property type="entry name" value="HAMP domain in histidine kinase"/>
    <property type="match status" value="1"/>
</dbReference>
<feature type="domain" description="HAMP" evidence="6">
    <location>
        <begin position="283"/>
        <end position="335"/>
    </location>
</feature>
<evidence type="ECO:0000313" key="8">
    <source>
        <dbReference type="Proteomes" id="UP001597322"/>
    </source>
</evidence>
<dbReference type="Pfam" id="PF00015">
    <property type="entry name" value="MCPsignal"/>
    <property type="match status" value="1"/>
</dbReference>
<dbReference type="RefSeq" id="WP_377400195.1">
    <property type="nucleotide sequence ID" value="NZ_JBHUEQ010000016.1"/>
</dbReference>
<dbReference type="EMBL" id="JBHUEQ010000016">
    <property type="protein sequence ID" value="MFD1745804.1"/>
    <property type="molecule type" value="Genomic_DNA"/>
</dbReference>
<evidence type="ECO:0000313" key="7">
    <source>
        <dbReference type="EMBL" id="MFD1745804.1"/>
    </source>
</evidence>
<keyword evidence="4" id="KW-0472">Membrane</keyword>
<dbReference type="CDD" id="cd11386">
    <property type="entry name" value="MCP_signal"/>
    <property type="match status" value="1"/>
</dbReference>
<dbReference type="PROSITE" id="PS50885">
    <property type="entry name" value="HAMP"/>
    <property type="match status" value="2"/>
</dbReference>
<evidence type="ECO:0000259" key="6">
    <source>
        <dbReference type="PROSITE" id="PS50885"/>
    </source>
</evidence>
<protein>
    <submittedName>
        <fullName evidence="7">Methyl-accepting chemotaxis protein</fullName>
    </submittedName>
</protein>
<accession>A0ABW4M3G1</accession>
<dbReference type="PROSITE" id="PS50111">
    <property type="entry name" value="CHEMOTAXIS_TRANSDUC_2"/>
    <property type="match status" value="1"/>
</dbReference>
<dbReference type="PRINTS" id="PR00260">
    <property type="entry name" value="CHEMTRNSDUCR"/>
</dbReference>